<feature type="region of interest" description="Disordered" evidence="1">
    <location>
        <begin position="804"/>
        <end position="893"/>
    </location>
</feature>
<feature type="compositionally biased region" description="Low complexity" evidence="1">
    <location>
        <begin position="757"/>
        <end position="790"/>
    </location>
</feature>
<reference evidence="2" key="1">
    <citation type="submission" date="2021-06" db="EMBL/GenBank/DDBJ databases">
        <authorList>
            <person name="Kallberg Y."/>
            <person name="Tangrot J."/>
            <person name="Rosling A."/>
        </authorList>
    </citation>
    <scope>NUCLEOTIDE SEQUENCE</scope>
    <source>
        <strain evidence="2">CL551</strain>
    </source>
</reference>
<evidence type="ECO:0000256" key="1">
    <source>
        <dbReference type="SAM" id="MobiDB-lite"/>
    </source>
</evidence>
<proteinExistence type="predicted"/>
<keyword evidence="3" id="KW-1185">Reference proteome</keyword>
<dbReference type="EMBL" id="CAJVPV010007656">
    <property type="protein sequence ID" value="CAG8621627.1"/>
    <property type="molecule type" value="Genomic_DNA"/>
</dbReference>
<feature type="compositionally biased region" description="Polar residues" evidence="1">
    <location>
        <begin position="98"/>
        <end position="109"/>
    </location>
</feature>
<feature type="region of interest" description="Disordered" evidence="1">
    <location>
        <begin position="127"/>
        <end position="164"/>
    </location>
</feature>
<dbReference type="OrthoDB" id="21648at2759"/>
<feature type="region of interest" description="Disordered" evidence="1">
    <location>
        <begin position="753"/>
        <end position="790"/>
    </location>
</feature>
<protein>
    <submittedName>
        <fullName evidence="2">13210_t:CDS:1</fullName>
    </submittedName>
</protein>
<dbReference type="Proteomes" id="UP000789342">
    <property type="component" value="Unassembled WGS sequence"/>
</dbReference>
<comment type="caution">
    <text evidence="2">The sequence shown here is derived from an EMBL/GenBank/DDBJ whole genome shotgun (WGS) entry which is preliminary data.</text>
</comment>
<dbReference type="AlphaFoldDB" id="A0A9N9GRT1"/>
<evidence type="ECO:0000313" key="2">
    <source>
        <dbReference type="EMBL" id="CAG8621627.1"/>
    </source>
</evidence>
<sequence length="893" mass="99870">YSSSTNLILEFRQTSFACTLLPAPPQIGGHVDPLSLMGPTSPKMSDKGGTKLNACFTGWTIIILIIHSSAPTPVEATRSTPKPRVTTRSKRRQDSEFDTITASTQNDLVSETKRKRASEYELLAIEMPNTSYSPPADSNTNSSKQQVDSSISTESKNDTHLQPTKRAKLLFNNIGEDKAKTENSLRKLENKSILSNSIGGKDDGHKDLTGDNMQLDDVQQGVQNHVSQGISNGIINGENINTNGVGNHQKGKHNIENENNSNSSRTYPIPSLTNNNEEKITQDNEFDNEKVTRSYSQREEEKKDTYEFRVLLSKIMDILEARDVHHFLKNDKKTVSTNAEEQVLNSNMMRTNIEGNKYNSLKGFQHDFVSVVNDAMSKNLRDYEFGKQFIRLGSRLIEQAINEVPISKRHSDVEDELNHEVTQSDNNAFPKRSQKIALVQPTNNGHVFSSGALKQTISDNQKFDLVGDVKDVAVVPQQSMSDIPSLGDILSKKGKKPEIDIPGDLVVTGVKFNSYKTYGSFYPIYNSRDAYLSYEDTIMTCAYKKTKRTVSNSVKPTMSSEDNVENDVEMSVEVDGDSSESESTLAPSEFINQLDGSDITMAEFFRDIDIEMIYESVEDEDDNNPLSDKKLDKNVKMFAELQKLQNKRFITNPDVITAEEKNLGMKLRKRLAEMISAVPPSKLVYPGSIEKAMINLPIRESAFRGMLPPNNCRAYHSNEVSREAFSSLSSVTQPSEITKVASTQLTSAVARPMMMGPPSLSQSQARPQLQQPQTHSQVQTQTPPQPFQQAQTQLNPQYYHSQVQPYTQSHSQVQMQSHPQMQAQLRPQQPSRPQTTGYAPMNSPFGTEYGIPGSSRHSGYYGGQPYPPQYPPHLQSGYHRPQAGHGWQMRPGY</sequence>
<name>A0A9N9GRT1_9GLOM</name>
<feature type="non-terminal residue" evidence="2">
    <location>
        <position position="1"/>
    </location>
</feature>
<feature type="region of interest" description="Disordered" evidence="1">
    <location>
        <begin position="254"/>
        <end position="275"/>
    </location>
</feature>
<gene>
    <name evidence="2" type="ORF">AMORRO_LOCUS8689</name>
</gene>
<feature type="region of interest" description="Disordered" evidence="1">
    <location>
        <begin position="72"/>
        <end position="114"/>
    </location>
</feature>
<feature type="compositionally biased region" description="Polar residues" evidence="1">
    <location>
        <begin position="804"/>
        <end position="837"/>
    </location>
</feature>
<accession>A0A9N9GRT1</accession>
<feature type="compositionally biased region" description="Polar residues" evidence="1">
    <location>
        <begin position="128"/>
        <end position="154"/>
    </location>
</feature>
<evidence type="ECO:0000313" key="3">
    <source>
        <dbReference type="Proteomes" id="UP000789342"/>
    </source>
</evidence>
<organism evidence="2 3">
    <name type="scientific">Acaulospora morrowiae</name>
    <dbReference type="NCBI Taxonomy" id="94023"/>
    <lineage>
        <taxon>Eukaryota</taxon>
        <taxon>Fungi</taxon>
        <taxon>Fungi incertae sedis</taxon>
        <taxon>Mucoromycota</taxon>
        <taxon>Glomeromycotina</taxon>
        <taxon>Glomeromycetes</taxon>
        <taxon>Diversisporales</taxon>
        <taxon>Acaulosporaceae</taxon>
        <taxon>Acaulospora</taxon>
    </lineage>
</organism>